<comment type="caution">
    <text evidence="1">The sequence shown here is derived from an EMBL/GenBank/DDBJ whole genome shotgun (WGS) entry which is preliminary data.</text>
</comment>
<evidence type="ECO:0000313" key="1">
    <source>
        <dbReference type="EMBL" id="KAI4823933.1"/>
    </source>
</evidence>
<accession>A0ACB9XBV8</accession>
<dbReference type="Proteomes" id="UP001057452">
    <property type="component" value="Chromosome 7"/>
</dbReference>
<sequence>MDARVVNFSTIIETRRPALSLLTHREDSPRYTSASLDSMWIQSPAARSAGRLCYALTPSEAGGLILDDGPLGPEG</sequence>
<organism evidence="1 2">
    <name type="scientific">Chaenocephalus aceratus</name>
    <name type="common">Blackfin icefish</name>
    <name type="synonym">Chaenichthys aceratus</name>
    <dbReference type="NCBI Taxonomy" id="36190"/>
    <lineage>
        <taxon>Eukaryota</taxon>
        <taxon>Metazoa</taxon>
        <taxon>Chordata</taxon>
        <taxon>Craniata</taxon>
        <taxon>Vertebrata</taxon>
        <taxon>Euteleostomi</taxon>
        <taxon>Actinopterygii</taxon>
        <taxon>Neopterygii</taxon>
        <taxon>Teleostei</taxon>
        <taxon>Neoteleostei</taxon>
        <taxon>Acanthomorphata</taxon>
        <taxon>Eupercaria</taxon>
        <taxon>Perciformes</taxon>
        <taxon>Notothenioidei</taxon>
        <taxon>Channichthyidae</taxon>
        <taxon>Chaenocephalus</taxon>
    </lineage>
</organism>
<protein>
    <submittedName>
        <fullName evidence="1">Uncharacterized protein</fullName>
    </submittedName>
</protein>
<proteinExistence type="predicted"/>
<keyword evidence="2" id="KW-1185">Reference proteome</keyword>
<gene>
    <name evidence="1" type="ORF">KUCAC02_012486</name>
</gene>
<name>A0ACB9XBV8_CHAAC</name>
<evidence type="ECO:0000313" key="2">
    <source>
        <dbReference type="Proteomes" id="UP001057452"/>
    </source>
</evidence>
<dbReference type="EMBL" id="CM043791">
    <property type="protein sequence ID" value="KAI4823933.1"/>
    <property type="molecule type" value="Genomic_DNA"/>
</dbReference>
<reference evidence="1" key="1">
    <citation type="submission" date="2022-05" db="EMBL/GenBank/DDBJ databases">
        <title>Chromosome-level genome of Chaenocephalus aceratus.</title>
        <authorList>
            <person name="Park H."/>
        </authorList>
    </citation>
    <scope>NUCLEOTIDE SEQUENCE</scope>
    <source>
        <strain evidence="1">KU_202001</strain>
    </source>
</reference>